<dbReference type="Proteomes" id="UP000288215">
    <property type="component" value="Unassembled WGS sequence"/>
</dbReference>
<gene>
    <name evidence="1" type="ORF">Metus_0117</name>
</gene>
<proteinExistence type="predicted"/>
<evidence type="ECO:0000313" key="1">
    <source>
        <dbReference type="EMBL" id="RWX74092.1"/>
    </source>
</evidence>
<dbReference type="AlphaFoldDB" id="A0A3S4UHU1"/>
<sequence length="139" mass="15214">MVNVTSVSLSQISGERLMDLEGGISNLQVMTNISITKITQFRGMLEVAFVFAVNYNPAVANLILKGVARVSGDEKELEEVKKNFEDRKVLPPIVLQSISNISFIEGIFLARSLNIPPPIPLPTIQQQEATKGKSPSYIA</sequence>
<reference evidence="1 2" key="1">
    <citation type="submission" date="2018-12" db="EMBL/GenBank/DDBJ databases">
        <title>The complete genome of the methanogenic archaea of the candidate phylum Verstraetearchaeota, obtained from the metagenome of underground thermal water.</title>
        <authorList>
            <person name="Kadnikov V.V."/>
            <person name="Mardanov A.V."/>
            <person name="Beletsky A.V."/>
            <person name="Karnachuk O.V."/>
            <person name="Ravin N.V."/>
        </authorList>
    </citation>
    <scope>NUCLEOTIDE SEQUENCE [LARGE SCALE GENOMIC DNA]</scope>
    <source>
        <strain evidence="1">Ch88</strain>
    </source>
</reference>
<name>A0A3S4UHU1_METS7</name>
<accession>A0A3S4UHU1</accession>
<protein>
    <submittedName>
        <fullName evidence="1">Uncharacterized protein</fullName>
    </submittedName>
</protein>
<evidence type="ECO:0000313" key="2">
    <source>
        <dbReference type="Proteomes" id="UP000288215"/>
    </source>
</evidence>
<dbReference type="EMBL" id="RXGA01000001">
    <property type="protein sequence ID" value="RWX74092.1"/>
    <property type="molecule type" value="Genomic_DNA"/>
</dbReference>
<organism evidence="1 2">
    <name type="scientific">Methanosuratincola subterraneus</name>
    <dbReference type="NCBI Taxonomy" id="2593994"/>
    <lineage>
        <taxon>Archaea</taxon>
        <taxon>Thermoproteota</taxon>
        <taxon>Methanosuratincolia</taxon>
        <taxon>Candidatus Methanomethylicales</taxon>
        <taxon>Candidatus Methanomethylicaceae</taxon>
        <taxon>Candidatus Methanosuratincola (ex Vanwonterghem et al. 2016)</taxon>
    </lineage>
</organism>
<comment type="caution">
    <text evidence="1">The sequence shown here is derived from an EMBL/GenBank/DDBJ whole genome shotgun (WGS) entry which is preliminary data.</text>
</comment>